<organism evidence="1 2">
    <name type="scientific">Marinomonas mediterranea (strain ATCC 700492 / JCM 21426 / NBRC 103028 / MMB-1)</name>
    <dbReference type="NCBI Taxonomy" id="717774"/>
    <lineage>
        <taxon>Bacteria</taxon>
        <taxon>Pseudomonadati</taxon>
        <taxon>Pseudomonadota</taxon>
        <taxon>Gammaproteobacteria</taxon>
        <taxon>Oceanospirillales</taxon>
        <taxon>Oceanospirillaceae</taxon>
        <taxon>Marinomonas</taxon>
    </lineage>
</organism>
<protein>
    <submittedName>
        <fullName evidence="1">Uncharacterized protein</fullName>
    </submittedName>
</protein>
<evidence type="ECO:0000313" key="1">
    <source>
        <dbReference type="EMBL" id="ADZ90871.1"/>
    </source>
</evidence>
<dbReference type="Proteomes" id="UP000001062">
    <property type="component" value="Chromosome"/>
</dbReference>
<dbReference type="STRING" id="717774.Marme_1607"/>
<gene>
    <name evidence="1" type="ordered locus">Marme_1607</name>
</gene>
<reference evidence="1 2" key="1">
    <citation type="journal article" date="2012" name="Stand. Genomic Sci.">
        <title>Complete genome sequence of the melanogenic marine bacterium Marinomonas mediterranea type strain (MMB-1(T)).</title>
        <authorList>
            <person name="Lucas-Elio P."/>
            <person name="Goodwin L."/>
            <person name="Woyke T."/>
            <person name="Pitluck S."/>
            <person name="Nolan M."/>
            <person name="Kyrpides N.C."/>
            <person name="Detter J.C."/>
            <person name="Copeland A."/>
            <person name="Teshima H."/>
            <person name="Bruce D."/>
            <person name="Detter C."/>
            <person name="Tapia R."/>
            <person name="Han S."/>
            <person name="Land M.L."/>
            <person name="Ivanova N."/>
            <person name="Mikhailova N."/>
            <person name="Johnston A.W."/>
            <person name="Sanchez-Amat A."/>
        </authorList>
    </citation>
    <scope>NUCLEOTIDE SEQUENCE [LARGE SCALE GENOMIC DNA]</scope>
    <source>
        <strain evidence="2">ATCC 700492 / JCM 21426 / NBRC 103028 / MMB-1</strain>
    </source>
</reference>
<accession>F2JZ06</accession>
<dbReference type="KEGG" id="mme:Marme_1607"/>
<dbReference type="EMBL" id="CP002583">
    <property type="protein sequence ID" value="ADZ90871.1"/>
    <property type="molecule type" value="Genomic_DNA"/>
</dbReference>
<name>F2JZ06_MARM1</name>
<dbReference type="AlphaFoldDB" id="F2JZ06"/>
<dbReference type="HOGENOM" id="CLU_3390192_0_0_6"/>
<sequence length="32" mass="3818">MLSVDFYFYGDERIGTLLEFKSHPVNDILLRE</sequence>
<proteinExistence type="predicted"/>
<evidence type="ECO:0000313" key="2">
    <source>
        <dbReference type="Proteomes" id="UP000001062"/>
    </source>
</evidence>
<keyword evidence="2" id="KW-1185">Reference proteome</keyword>